<dbReference type="EMBL" id="KZ308290">
    <property type="protein sequence ID" value="KAG8226620.1"/>
    <property type="molecule type" value="Genomic_DNA"/>
</dbReference>
<feature type="region of interest" description="Disordered" evidence="1">
    <location>
        <begin position="1"/>
        <end position="20"/>
    </location>
</feature>
<feature type="compositionally biased region" description="Basic residues" evidence="1">
    <location>
        <begin position="42"/>
        <end position="60"/>
    </location>
</feature>
<evidence type="ECO:0000313" key="3">
    <source>
        <dbReference type="Proteomes" id="UP000792457"/>
    </source>
</evidence>
<name>A0A8K0K3H1_LADFU</name>
<keyword evidence="3" id="KW-1185">Reference proteome</keyword>
<reference evidence="2" key="2">
    <citation type="submission" date="2017-10" db="EMBL/GenBank/DDBJ databases">
        <title>Ladona fulva Genome sequencing and assembly.</title>
        <authorList>
            <person name="Murali S."/>
            <person name="Richards S."/>
            <person name="Bandaranaike D."/>
            <person name="Bellair M."/>
            <person name="Blankenburg K."/>
            <person name="Chao H."/>
            <person name="Dinh H."/>
            <person name="Doddapaneni H."/>
            <person name="Dugan-Rocha S."/>
            <person name="Elkadiri S."/>
            <person name="Gnanaolivu R."/>
            <person name="Hernandez B."/>
            <person name="Skinner E."/>
            <person name="Javaid M."/>
            <person name="Lee S."/>
            <person name="Li M."/>
            <person name="Ming W."/>
            <person name="Munidasa M."/>
            <person name="Muniz J."/>
            <person name="Nguyen L."/>
            <person name="Hughes D."/>
            <person name="Osuji N."/>
            <person name="Pu L.-L."/>
            <person name="Puazo M."/>
            <person name="Qu C."/>
            <person name="Quiroz J."/>
            <person name="Raj R."/>
            <person name="Weissenberger G."/>
            <person name="Xin Y."/>
            <person name="Zou X."/>
            <person name="Han Y."/>
            <person name="Worley K."/>
            <person name="Muzny D."/>
            <person name="Gibbs R."/>
        </authorList>
    </citation>
    <scope>NUCLEOTIDE SEQUENCE</scope>
    <source>
        <strain evidence="2">Sampled in the wild</strain>
    </source>
</reference>
<dbReference type="Proteomes" id="UP000792457">
    <property type="component" value="Unassembled WGS sequence"/>
</dbReference>
<feature type="region of interest" description="Disordered" evidence="1">
    <location>
        <begin position="32"/>
        <end position="62"/>
    </location>
</feature>
<gene>
    <name evidence="2" type="ORF">J437_LFUL007693</name>
</gene>
<protein>
    <submittedName>
        <fullName evidence="2">Uncharacterized protein</fullName>
    </submittedName>
</protein>
<reference evidence="2" key="1">
    <citation type="submission" date="2013-04" db="EMBL/GenBank/DDBJ databases">
        <authorList>
            <person name="Qu J."/>
            <person name="Murali S.C."/>
            <person name="Bandaranaike D."/>
            <person name="Bellair M."/>
            <person name="Blankenburg K."/>
            <person name="Chao H."/>
            <person name="Dinh H."/>
            <person name="Doddapaneni H."/>
            <person name="Downs B."/>
            <person name="Dugan-Rocha S."/>
            <person name="Elkadiri S."/>
            <person name="Gnanaolivu R.D."/>
            <person name="Hernandez B."/>
            <person name="Javaid M."/>
            <person name="Jayaseelan J.C."/>
            <person name="Lee S."/>
            <person name="Li M."/>
            <person name="Ming W."/>
            <person name="Munidasa M."/>
            <person name="Muniz J."/>
            <person name="Nguyen L."/>
            <person name="Ongeri F."/>
            <person name="Osuji N."/>
            <person name="Pu L.-L."/>
            <person name="Puazo M."/>
            <person name="Qu C."/>
            <person name="Quiroz J."/>
            <person name="Raj R."/>
            <person name="Weissenberger G."/>
            <person name="Xin Y."/>
            <person name="Zou X."/>
            <person name="Han Y."/>
            <person name="Richards S."/>
            <person name="Worley K."/>
            <person name="Muzny D."/>
            <person name="Gibbs R."/>
        </authorList>
    </citation>
    <scope>NUCLEOTIDE SEQUENCE</scope>
    <source>
        <strain evidence="2">Sampled in the wild</strain>
    </source>
</reference>
<proteinExistence type="predicted"/>
<organism evidence="2 3">
    <name type="scientific">Ladona fulva</name>
    <name type="common">Scarce chaser dragonfly</name>
    <name type="synonym">Libellula fulva</name>
    <dbReference type="NCBI Taxonomy" id="123851"/>
    <lineage>
        <taxon>Eukaryota</taxon>
        <taxon>Metazoa</taxon>
        <taxon>Ecdysozoa</taxon>
        <taxon>Arthropoda</taxon>
        <taxon>Hexapoda</taxon>
        <taxon>Insecta</taxon>
        <taxon>Pterygota</taxon>
        <taxon>Palaeoptera</taxon>
        <taxon>Odonata</taxon>
        <taxon>Epiprocta</taxon>
        <taxon>Anisoptera</taxon>
        <taxon>Libelluloidea</taxon>
        <taxon>Libellulidae</taxon>
        <taxon>Ladona</taxon>
    </lineage>
</organism>
<sequence>MACLHGYRVQSSSPAAGPPGAGKRLFAFEVLPPLAPSPTSDHHHHHHHHHGGHHRHHTTGQRHALPYHQKHFHFHTDTEMDKKREMHGWSKLSVGLDLGRVPSHALTALATFPIWCHQRVQRDHKVSEAQVAGGGRAEDQSEGQGSGGDATVSSKMPAFSFMRTWLAALEYSIDRWIKVG</sequence>
<dbReference type="AlphaFoldDB" id="A0A8K0K3H1"/>
<feature type="region of interest" description="Disordered" evidence="1">
    <location>
        <begin position="126"/>
        <end position="153"/>
    </location>
</feature>
<evidence type="ECO:0000313" key="2">
    <source>
        <dbReference type="EMBL" id="KAG8226620.1"/>
    </source>
</evidence>
<comment type="caution">
    <text evidence="2">The sequence shown here is derived from an EMBL/GenBank/DDBJ whole genome shotgun (WGS) entry which is preliminary data.</text>
</comment>
<evidence type="ECO:0000256" key="1">
    <source>
        <dbReference type="SAM" id="MobiDB-lite"/>
    </source>
</evidence>
<accession>A0A8K0K3H1</accession>
<dbReference type="OrthoDB" id="2157866at2759"/>